<organism evidence="2 3">
    <name type="scientific">Paracoccus saliphilus</name>
    <dbReference type="NCBI Taxonomy" id="405559"/>
    <lineage>
        <taxon>Bacteria</taxon>
        <taxon>Pseudomonadati</taxon>
        <taxon>Pseudomonadota</taxon>
        <taxon>Alphaproteobacteria</taxon>
        <taxon>Rhodobacterales</taxon>
        <taxon>Paracoccaceae</taxon>
        <taxon>Paracoccus</taxon>
    </lineage>
</organism>
<protein>
    <submittedName>
        <fullName evidence="2">Uncharacterized protein</fullName>
    </submittedName>
</protein>
<accession>A0AA45W698</accession>
<proteinExistence type="predicted"/>
<comment type="caution">
    <text evidence="2">The sequence shown here is derived from an EMBL/GenBank/DDBJ whole genome shotgun (WGS) entry which is preliminary data.</text>
</comment>
<evidence type="ECO:0000313" key="2">
    <source>
        <dbReference type="EMBL" id="SIT00678.1"/>
    </source>
</evidence>
<sequence>MAGQTARRSCDELSDQLKGQRKKSTDQYASFFFIQISPGVRGQAAPGHRGTQ</sequence>
<reference evidence="2 3" key="1">
    <citation type="submission" date="2017-01" db="EMBL/GenBank/DDBJ databases">
        <authorList>
            <person name="Varghese N."/>
            <person name="Submissions S."/>
        </authorList>
    </citation>
    <scope>NUCLEOTIDE SEQUENCE [LARGE SCALE GENOMIC DNA]</scope>
    <source>
        <strain evidence="2 3">DSM 18447</strain>
    </source>
</reference>
<name>A0AA45W698_9RHOB</name>
<dbReference type="AlphaFoldDB" id="A0AA45W698"/>
<evidence type="ECO:0000313" key="3">
    <source>
        <dbReference type="Proteomes" id="UP000186216"/>
    </source>
</evidence>
<evidence type="ECO:0000256" key="1">
    <source>
        <dbReference type="SAM" id="MobiDB-lite"/>
    </source>
</evidence>
<feature type="region of interest" description="Disordered" evidence="1">
    <location>
        <begin position="1"/>
        <end position="24"/>
    </location>
</feature>
<dbReference type="EMBL" id="FTOU01000012">
    <property type="protein sequence ID" value="SIT00678.1"/>
    <property type="molecule type" value="Genomic_DNA"/>
</dbReference>
<gene>
    <name evidence="2" type="ORF">SAMN05421772_11219</name>
</gene>
<dbReference type="Proteomes" id="UP000186216">
    <property type="component" value="Unassembled WGS sequence"/>
</dbReference>